<keyword evidence="8" id="KW-1185">Reference proteome</keyword>
<dbReference type="EMBL" id="CP011801">
    <property type="protein sequence ID" value="ALA59876.1"/>
    <property type="molecule type" value="Genomic_DNA"/>
</dbReference>
<protein>
    <recommendedName>
        <fullName evidence="6">O-antigen ligase-related domain-containing protein</fullName>
    </recommendedName>
</protein>
<dbReference type="KEGG" id="nmv:NITMOv2_3484"/>
<dbReference type="InterPro" id="IPR007016">
    <property type="entry name" value="O-antigen_ligase-rel_domated"/>
</dbReference>
<dbReference type="Pfam" id="PF04932">
    <property type="entry name" value="Wzy_C"/>
    <property type="match status" value="1"/>
</dbReference>
<feature type="transmembrane region" description="Helical" evidence="5">
    <location>
        <begin position="106"/>
        <end position="123"/>
    </location>
</feature>
<organism evidence="7 8">
    <name type="scientific">Nitrospira moscoviensis</name>
    <dbReference type="NCBI Taxonomy" id="42253"/>
    <lineage>
        <taxon>Bacteria</taxon>
        <taxon>Pseudomonadati</taxon>
        <taxon>Nitrospirota</taxon>
        <taxon>Nitrospiria</taxon>
        <taxon>Nitrospirales</taxon>
        <taxon>Nitrospiraceae</taxon>
        <taxon>Nitrospira</taxon>
    </lineage>
</organism>
<keyword evidence="3 5" id="KW-1133">Transmembrane helix</keyword>
<dbReference type="InterPro" id="IPR051533">
    <property type="entry name" value="WaaL-like"/>
</dbReference>
<evidence type="ECO:0000256" key="4">
    <source>
        <dbReference type="ARBA" id="ARBA00023136"/>
    </source>
</evidence>
<reference evidence="7 8" key="1">
    <citation type="journal article" date="2015" name="Proc. Natl. Acad. Sci. U.S.A.">
        <title>Expanded metabolic versatility of ubiquitous nitrite-oxidizing bacteria from the genus Nitrospira.</title>
        <authorList>
            <person name="Koch H."/>
            <person name="Lucker S."/>
            <person name="Albertsen M."/>
            <person name="Kitzinger K."/>
            <person name="Herbold C."/>
            <person name="Spieck E."/>
            <person name="Nielsen P.H."/>
            <person name="Wagner M."/>
            <person name="Daims H."/>
        </authorList>
    </citation>
    <scope>NUCLEOTIDE SEQUENCE [LARGE SCALE GENOMIC DNA]</scope>
    <source>
        <strain evidence="7 8">NSP M-1</strain>
    </source>
</reference>
<feature type="transmembrane region" description="Helical" evidence="5">
    <location>
        <begin position="194"/>
        <end position="213"/>
    </location>
</feature>
<feature type="transmembrane region" description="Helical" evidence="5">
    <location>
        <begin position="332"/>
        <end position="351"/>
    </location>
</feature>
<evidence type="ECO:0000256" key="1">
    <source>
        <dbReference type="ARBA" id="ARBA00004141"/>
    </source>
</evidence>
<feature type="transmembrane region" description="Helical" evidence="5">
    <location>
        <begin position="394"/>
        <end position="414"/>
    </location>
</feature>
<feature type="transmembrane region" description="Helical" evidence="5">
    <location>
        <begin position="51"/>
        <end position="68"/>
    </location>
</feature>
<evidence type="ECO:0000259" key="6">
    <source>
        <dbReference type="Pfam" id="PF04932"/>
    </source>
</evidence>
<dbReference type="PANTHER" id="PTHR37422">
    <property type="entry name" value="TEICHURONIC ACID BIOSYNTHESIS PROTEIN TUAE"/>
    <property type="match status" value="1"/>
</dbReference>
<gene>
    <name evidence="7" type="ORF">NITMOv2_3484</name>
</gene>
<dbReference type="Proteomes" id="UP000069205">
    <property type="component" value="Chromosome"/>
</dbReference>
<sequence>MNVLGSASVDATPVSGQFTGAASRYVTAAVRALLWIYVASLPFRPLLFVERHAFILLLALLVGWSLVHKRLFWKPTALDIPLLAYVSWIALSIPFAQFPAYSLKEFGKLLQGIVIFYAVLYFLRDAAGRRNLLYLMVGTTGLISIYGISQFDPANQQAMRSFLPAEVWLTTYLVLLIPLCVGASSAGERPWMRWVAGGVAASAIICLVLVRSRAGAVALSAELVLMAWLFRRWKHVVFATVSALVLMGALWLVSLSNVTLPGTNGGTIPMNKNVGSIIHRFDIWKFMLGEIQKHPVVGIGYGKDNFLLVYGQEPEEVEPGHVRVKNAGAHNIVLYHALHVGIPGALLFVWLMVRAVKTLWIGVQGSSDQHSYGMAAAIFVAVIGGLIRFQFDLMLVGTLAVLFWVLLAVGMLYVPKQPATANELI</sequence>
<evidence type="ECO:0000256" key="2">
    <source>
        <dbReference type="ARBA" id="ARBA00022692"/>
    </source>
</evidence>
<feature type="transmembrane region" description="Helical" evidence="5">
    <location>
        <begin position="132"/>
        <end position="149"/>
    </location>
</feature>
<dbReference type="STRING" id="42253.NITMOv2_3484"/>
<feature type="transmembrane region" description="Helical" evidence="5">
    <location>
        <begin position="80"/>
        <end position="100"/>
    </location>
</feature>
<feature type="transmembrane region" description="Helical" evidence="5">
    <location>
        <begin position="371"/>
        <end position="387"/>
    </location>
</feature>
<accession>A0A0K2GG05</accession>
<evidence type="ECO:0000313" key="7">
    <source>
        <dbReference type="EMBL" id="ALA59876.1"/>
    </source>
</evidence>
<evidence type="ECO:0000256" key="5">
    <source>
        <dbReference type="SAM" id="Phobius"/>
    </source>
</evidence>
<name>A0A0K2GG05_NITMO</name>
<dbReference type="RefSeq" id="WP_053380819.1">
    <property type="nucleotide sequence ID" value="NZ_CP011801.1"/>
</dbReference>
<evidence type="ECO:0000313" key="8">
    <source>
        <dbReference type="Proteomes" id="UP000069205"/>
    </source>
</evidence>
<dbReference type="AlphaFoldDB" id="A0A0K2GG05"/>
<dbReference type="GO" id="GO:0016020">
    <property type="term" value="C:membrane"/>
    <property type="evidence" value="ECO:0007669"/>
    <property type="project" value="UniProtKB-SubCell"/>
</dbReference>
<dbReference type="PATRIC" id="fig|42253.5.peg.3437"/>
<feature type="domain" description="O-antigen ligase-related" evidence="6">
    <location>
        <begin position="200"/>
        <end position="349"/>
    </location>
</feature>
<feature type="transmembrane region" description="Helical" evidence="5">
    <location>
        <begin position="233"/>
        <end position="253"/>
    </location>
</feature>
<evidence type="ECO:0000256" key="3">
    <source>
        <dbReference type="ARBA" id="ARBA00022989"/>
    </source>
</evidence>
<comment type="subcellular location">
    <subcellularLocation>
        <location evidence="1">Membrane</location>
        <topology evidence="1">Multi-pass membrane protein</topology>
    </subcellularLocation>
</comment>
<keyword evidence="2 5" id="KW-0812">Transmembrane</keyword>
<proteinExistence type="predicted"/>
<keyword evidence="4 5" id="KW-0472">Membrane</keyword>
<dbReference type="PANTHER" id="PTHR37422:SF13">
    <property type="entry name" value="LIPOPOLYSACCHARIDE BIOSYNTHESIS PROTEIN PA4999-RELATED"/>
    <property type="match status" value="1"/>
</dbReference>
<feature type="transmembrane region" description="Helical" evidence="5">
    <location>
        <begin position="169"/>
        <end position="187"/>
    </location>
</feature>